<name>A0A5M9JT94_MONFR</name>
<dbReference type="Proteomes" id="UP000322873">
    <property type="component" value="Unassembled WGS sequence"/>
</dbReference>
<sequence length="98" mass="9942">MRWVGGDVSGVLEIGGEGERGEGFESLGGALVAAAVERSRGEVIEGFKEVVVMRVVDEASVIEVRDSEGDGAVVSQEVFSVADAGAGAGADSDVLVCE</sequence>
<evidence type="ECO:0000313" key="2">
    <source>
        <dbReference type="Proteomes" id="UP000322873"/>
    </source>
</evidence>
<protein>
    <submittedName>
        <fullName evidence="1">Uncharacterized protein</fullName>
    </submittedName>
</protein>
<dbReference type="EMBL" id="VICG01000007">
    <property type="protein sequence ID" value="KAA8570115.1"/>
    <property type="molecule type" value="Genomic_DNA"/>
</dbReference>
<keyword evidence="2" id="KW-1185">Reference proteome</keyword>
<accession>A0A5M9JT94</accession>
<gene>
    <name evidence="1" type="ORF">EYC84_002447</name>
</gene>
<dbReference type="AlphaFoldDB" id="A0A5M9JT94"/>
<reference evidence="1 2" key="1">
    <citation type="submission" date="2019-06" db="EMBL/GenBank/DDBJ databases">
        <title>Genome Sequence of the Brown Rot Fungal Pathogen Monilinia fructicola.</title>
        <authorList>
            <person name="De Miccolis Angelini R.M."/>
            <person name="Landi L."/>
            <person name="Abate D."/>
            <person name="Pollastro S."/>
            <person name="Romanazzi G."/>
            <person name="Faretra F."/>
        </authorList>
    </citation>
    <scope>NUCLEOTIDE SEQUENCE [LARGE SCALE GENOMIC DNA]</scope>
    <source>
        <strain evidence="1 2">Mfrc123</strain>
    </source>
</reference>
<proteinExistence type="predicted"/>
<comment type="caution">
    <text evidence="1">The sequence shown here is derived from an EMBL/GenBank/DDBJ whole genome shotgun (WGS) entry which is preliminary data.</text>
</comment>
<organism evidence="1 2">
    <name type="scientific">Monilinia fructicola</name>
    <name type="common">Brown rot fungus</name>
    <name type="synonym">Ciboria fructicola</name>
    <dbReference type="NCBI Taxonomy" id="38448"/>
    <lineage>
        <taxon>Eukaryota</taxon>
        <taxon>Fungi</taxon>
        <taxon>Dikarya</taxon>
        <taxon>Ascomycota</taxon>
        <taxon>Pezizomycotina</taxon>
        <taxon>Leotiomycetes</taxon>
        <taxon>Helotiales</taxon>
        <taxon>Sclerotiniaceae</taxon>
        <taxon>Monilinia</taxon>
    </lineage>
</organism>
<evidence type="ECO:0000313" key="1">
    <source>
        <dbReference type="EMBL" id="KAA8570115.1"/>
    </source>
</evidence>